<dbReference type="InterPro" id="IPR001811">
    <property type="entry name" value="Chemokine_IL8-like_dom"/>
</dbReference>
<reference evidence="3" key="1">
    <citation type="submission" date="2019-06" db="EMBL/GenBank/DDBJ databases">
        <authorList>
            <consortium name="Wellcome Sanger Institute Data Sharing"/>
        </authorList>
    </citation>
    <scope>NUCLEOTIDE SEQUENCE [LARGE SCALE GENOMIC DNA]</scope>
</reference>
<reference evidence="3" key="3">
    <citation type="submission" date="2025-09" db="UniProtKB">
        <authorList>
            <consortium name="Ensembl"/>
        </authorList>
    </citation>
    <scope>IDENTIFICATION</scope>
</reference>
<dbReference type="PANTHER" id="PTHR12015:SF190">
    <property type="entry name" value="C-C MOTIF CHEMOKINE"/>
    <property type="match status" value="1"/>
</dbReference>
<dbReference type="PANTHER" id="PTHR12015">
    <property type="entry name" value="SMALL INDUCIBLE CYTOKINE A"/>
    <property type="match status" value="1"/>
</dbReference>
<dbReference type="SUPFAM" id="SSF54117">
    <property type="entry name" value="Interleukin 8-like chemokines"/>
    <property type="match status" value="1"/>
</dbReference>
<dbReference type="InterPro" id="IPR036048">
    <property type="entry name" value="Interleukin_8-like_sf"/>
</dbReference>
<dbReference type="GO" id="GO:0006955">
    <property type="term" value="P:immune response"/>
    <property type="evidence" value="ECO:0007669"/>
    <property type="project" value="InterPro"/>
</dbReference>
<sequence length="89" mass="9891">MNGLWLGIPNVFSILCNNVTSPVKLCCTQYHESPIPVKALKLGTVQEITGFCNIKAVIFKTVKNKLVCTNPDSEWVKAAMETVPIERKK</sequence>
<proteinExistence type="predicted"/>
<evidence type="ECO:0000259" key="2">
    <source>
        <dbReference type="SMART" id="SM00199"/>
    </source>
</evidence>
<dbReference type="InterPro" id="IPR039809">
    <property type="entry name" value="Chemokine_b/g/d"/>
</dbReference>
<dbReference type="Pfam" id="PF00048">
    <property type="entry name" value="IL8"/>
    <property type="match status" value="1"/>
</dbReference>
<dbReference type="InParanoid" id="A0A673ALR5"/>
<dbReference type="AlphaFoldDB" id="A0A673ALR5"/>
<protein>
    <recommendedName>
        <fullName evidence="2">Chemokine interleukin-8-like domain-containing protein</fullName>
    </recommendedName>
</protein>
<evidence type="ECO:0000256" key="1">
    <source>
        <dbReference type="ARBA" id="ARBA00022514"/>
    </source>
</evidence>
<dbReference type="Gene3D" id="2.40.50.40">
    <property type="match status" value="1"/>
</dbReference>
<keyword evidence="1" id="KW-0202">Cytokine</keyword>
<evidence type="ECO:0000313" key="4">
    <source>
        <dbReference type="Proteomes" id="UP000472271"/>
    </source>
</evidence>
<dbReference type="Proteomes" id="UP000472271">
    <property type="component" value="Chromosome 17"/>
</dbReference>
<dbReference type="GO" id="GO:0008009">
    <property type="term" value="F:chemokine activity"/>
    <property type="evidence" value="ECO:0007669"/>
    <property type="project" value="InterPro"/>
</dbReference>
<feature type="domain" description="Chemokine interleukin-8-like" evidence="2">
    <location>
        <begin position="23"/>
        <end position="83"/>
    </location>
</feature>
<accession>A0A673ALR5</accession>
<organism evidence="3 4">
    <name type="scientific">Sphaeramia orbicularis</name>
    <name type="common">orbiculate cardinalfish</name>
    <dbReference type="NCBI Taxonomy" id="375764"/>
    <lineage>
        <taxon>Eukaryota</taxon>
        <taxon>Metazoa</taxon>
        <taxon>Chordata</taxon>
        <taxon>Craniata</taxon>
        <taxon>Vertebrata</taxon>
        <taxon>Euteleostomi</taxon>
        <taxon>Actinopterygii</taxon>
        <taxon>Neopterygii</taxon>
        <taxon>Teleostei</taxon>
        <taxon>Neoteleostei</taxon>
        <taxon>Acanthomorphata</taxon>
        <taxon>Gobiaria</taxon>
        <taxon>Kurtiformes</taxon>
        <taxon>Apogonoidei</taxon>
        <taxon>Apogonidae</taxon>
        <taxon>Apogoninae</taxon>
        <taxon>Sphaeramia</taxon>
    </lineage>
</organism>
<keyword evidence="4" id="KW-1185">Reference proteome</keyword>
<name>A0A673ALR5_9TELE</name>
<dbReference type="GO" id="GO:0005615">
    <property type="term" value="C:extracellular space"/>
    <property type="evidence" value="ECO:0007669"/>
    <property type="project" value="UniProtKB-KW"/>
</dbReference>
<evidence type="ECO:0000313" key="3">
    <source>
        <dbReference type="Ensembl" id="ENSSORP00005030296.1"/>
    </source>
</evidence>
<dbReference type="Ensembl" id="ENSSORT00005031145.1">
    <property type="protein sequence ID" value="ENSSORP00005030296.1"/>
    <property type="gene ID" value="ENSSORG00005014449.1"/>
</dbReference>
<dbReference type="SMART" id="SM00199">
    <property type="entry name" value="SCY"/>
    <property type="match status" value="1"/>
</dbReference>
<reference evidence="3" key="2">
    <citation type="submission" date="2025-08" db="UniProtKB">
        <authorList>
            <consortium name="Ensembl"/>
        </authorList>
    </citation>
    <scope>IDENTIFICATION</scope>
</reference>